<feature type="repeat" description="ANK" evidence="3">
    <location>
        <begin position="91"/>
        <end position="123"/>
    </location>
</feature>
<keyword evidence="1" id="KW-0677">Repeat</keyword>
<dbReference type="InterPro" id="IPR036770">
    <property type="entry name" value="Ankyrin_rpt-contain_sf"/>
</dbReference>
<dbReference type="EMBL" id="JAADJG010001481">
    <property type="protein sequence ID" value="KAF4415724.1"/>
    <property type="molecule type" value="Genomic_DNA"/>
</dbReference>
<feature type="non-terminal residue" evidence="4">
    <location>
        <position position="1"/>
    </location>
</feature>
<dbReference type="PRINTS" id="PR01415">
    <property type="entry name" value="ANKYRIN"/>
</dbReference>
<dbReference type="Gene3D" id="1.25.40.20">
    <property type="entry name" value="Ankyrin repeat-containing domain"/>
    <property type="match status" value="1"/>
</dbReference>
<keyword evidence="5" id="KW-1185">Reference proteome</keyword>
<reference evidence="4" key="1">
    <citation type="submission" date="2020-01" db="EMBL/GenBank/DDBJ databases">
        <title>Identification and distribution of gene clusters putatively required for synthesis of sphingolipid metabolism inhibitors in phylogenetically diverse species of the filamentous fungus Fusarium.</title>
        <authorList>
            <person name="Kim H.-S."/>
            <person name="Busman M."/>
            <person name="Brown D.W."/>
            <person name="Divon H."/>
            <person name="Uhlig S."/>
            <person name="Proctor R.H."/>
        </authorList>
    </citation>
    <scope>NUCLEOTIDE SEQUENCE</scope>
    <source>
        <strain evidence="4">NRRL 53441</strain>
    </source>
</reference>
<name>A0A8H4NB31_9HYPO</name>
<dbReference type="SUPFAM" id="SSF48403">
    <property type="entry name" value="Ankyrin repeat"/>
    <property type="match status" value="1"/>
</dbReference>
<evidence type="ECO:0000313" key="4">
    <source>
        <dbReference type="EMBL" id="KAF4415724.1"/>
    </source>
</evidence>
<accession>A0A8H4NB31</accession>
<dbReference type="PANTHER" id="PTHR24171">
    <property type="entry name" value="ANKYRIN REPEAT DOMAIN-CONTAINING PROTEIN 39-RELATED"/>
    <property type="match status" value="1"/>
</dbReference>
<dbReference type="SMART" id="SM00248">
    <property type="entry name" value="ANK"/>
    <property type="match status" value="3"/>
</dbReference>
<organism evidence="4 5">
    <name type="scientific">Fusarium austroafricanum</name>
    <dbReference type="NCBI Taxonomy" id="2364996"/>
    <lineage>
        <taxon>Eukaryota</taxon>
        <taxon>Fungi</taxon>
        <taxon>Dikarya</taxon>
        <taxon>Ascomycota</taxon>
        <taxon>Pezizomycotina</taxon>
        <taxon>Sordariomycetes</taxon>
        <taxon>Hypocreomycetidae</taxon>
        <taxon>Hypocreales</taxon>
        <taxon>Nectriaceae</taxon>
        <taxon>Fusarium</taxon>
        <taxon>Fusarium concolor species complex</taxon>
    </lineage>
</organism>
<evidence type="ECO:0000256" key="1">
    <source>
        <dbReference type="ARBA" id="ARBA00022737"/>
    </source>
</evidence>
<comment type="caution">
    <text evidence="4">The sequence shown here is derived from an EMBL/GenBank/DDBJ whole genome shotgun (WGS) entry which is preliminary data.</text>
</comment>
<gene>
    <name evidence="4" type="ORF">F53441_14602</name>
</gene>
<dbReference type="Pfam" id="PF12796">
    <property type="entry name" value="Ank_2"/>
    <property type="match status" value="1"/>
</dbReference>
<dbReference type="PANTHER" id="PTHR24171:SF9">
    <property type="entry name" value="ANKYRIN REPEAT DOMAIN-CONTAINING PROTEIN 39"/>
    <property type="match status" value="1"/>
</dbReference>
<evidence type="ECO:0000256" key="2">
    <source>
        <dbReference type="ARBA" id="ARBA00023043"/>
    </source>
</evidence>
<protein>
    <submittedName>
        <fullName evidence="4">Ankyrin repeat domain-containing protein 52</fullName>
    </submittedName>
</protein>
<dbReference type="AlphaFoldDB" id="A0A8H4NB31"/>
<dbReference type="Proteomes" id="UP000605986">
    <property type="component" value="Unassembled WGS sequence"/>
</dbReference>
<sequence>MAQPGIIKGRCIIYCSRHEFIPVLGLPNFNAHQLSQPVYAGLKRDSMLNNGTKRPTRMPKRKFLDSSAMGHLKVVKTLITYGANVNEVDPAGYSPIHYATRNNHTSVVALLLENGADIYSLDPEGCTPLYRAAQKGNNEIVERLLKHGAQ</sequence>
<proteinExistence type="predicted"/>
<evidence type="ECO:0000256" key="3">
    <source>
        <dbReference type="PROSITE-ProRule" id="PRU00023"/>
    </source>
</evidence>
<dbReference type="PROSITE" id="PS50088">
    <property type="entry name" value="ANK_REPEAT"/>
    <property type="match status" value="2"/>
</dbReference>
<dbReference type="InterPro" id="IPR002110">
    <property type="entry name" value="Ankyrin_rpt"/>
</dbReference>
<evidence type="ECO:0000313" key="5">
    <source>
        <dbReference type="Proteomes" id="UP000605986"/>
    </source>
</evidence>
<dbReference type="OrthoDB" id="20872at2759"/>
<dbReference type="PROSITE" id="PS50297">
    <property type="entry name" value="ANK_REP_REGION"/>
    <property type="match status" value="2"/>
</dbReference>
<feature type="repeat" description="ANK" evidence="3">
    <location>
        <begin position="124"/>
        <end position="150"/>
    </location>
</feature>
<keyword evidence="2 3" id="KW-0040">ANK repeat</keyword>